<comment type="caution">
    <text evidence="4">The sequence shown here is derived from an EMBL/GenBank/DDBJ whole genome shotgun (WGS) entry which is preliminary data.</text>
</comment>
<protein>
    <recommendedName>
        <fullName evidence="3">GH16 domain-containing protein</fullName>
    </recommendedName>
</protein>
<reference evidence="4 5" key="1">
    <citation type="submission" date="2023-03" db="EMBL/GenBank/DDBJ databases">
        <title>Genome sequence of Lichtheimia ornata CBS 291.66.</title>
        <authorList>
            <person name="Mohabir J.T."/>
            <person name="Shea T.P."/>
            <person name="Kurbessoian T."/>
            <person name="Berby B."/>
            <person name="Fontaine J."/>
            <person name="Livny J."/>
            <person name="Gnirke A."/>
            <person name="Stajich J.E."/>
            <person name="Cuomo C.A."/>
        </authorList>
    </citation>
    <scope>NUCLEOTIDE SEQUENCE [LARGE SCALE GENOMIC DNA]</scope>
    <source>
        <strain evidence="4">CBS 291.66</strain>
    </source>
</reference>
<name>A0AAD7V6E4_9FUNG</name>
<evidence type="ECO:0000313" key="5">
    <source>
        <dbReference type="Proteomes" id="UP001234581"/>
    </source>
</evidence>
<feature type="region of interest" description="Disordered" evidence="1">
    <location>
        <begin position="186"/>
        <end position="244"/>
    </location>
</feature>
<feature type="compositionally biased region" description="Low complexity" evidence="1">
    <location>
        <begin position="223"/>
        <end position="236"/>
    </location>
</feature>
<dbReference type="GO" id="GO:0005975">
    <property type="term" value="P:carbohydrate metabolic process"/>
    <property type="evidence" value="ECO:0007669"/>
    <property type="project" value="InterPro"/>
</dbReference>
<dbReference type="Gene3D" id="2.60.120.200">
    <property type="match status" value="2"/>
</dbReference>
<dbReference type="AlphaFoldDB" id="A0AAD7V6E4"/>
<evidence type="ECO:0000256" key="2">
    <source>
        <dbReference type="SAM" id="Phobius"/>
    </source>
</evidence>
<dbReference type="SUPFAM" id="SSF49899">
    <property type="entry name" value="Concanavalin A-like lectins/glucanases"/>
    <property type="match status" value="1"/>
</dbReference>
<evidence type="ECO:0000313" key="4">
    <source>
        <dbReference type="EMBL" id="KAJ8659892.1"/>
    </source>
</evidence>
<feature type="transmembrane region" description="Helical" evidence="2">
    <location>
        <begin position="245"/>
        <end position="265"/>
    </location>
</feature>
<sequence>MESSPAETFSLTDDGLRMHLVPPPQYERLIHKATTLPYNSHMGHGPTLNSTTYMHYGRLSATIKSSKVGGAITAVILISDSGDEIDFEVIGSEDHTAQSPERIVWAVDNEAIRIKNRDETCDDQGCKFPSTPARIQIGFWDGSFEFGTAEWSHGPIDWEKHVDTPITSYLKEIAVECNPEYNEIVHELPSDEETETLEPSLPGETNENGSNSPTKWRPKPSDDQQQQQQPQDPQQQETPRNGASIFSPFTLIPLSIITFTLAVLMG</sequence>
<dbReference type="GeneID" id="83211898"/>
<keyword evidence="5" id="KW-1185">Reference proteome</keyword>
<accession>A0AAD7V6E4</accession>
<evidence type="ECO:0000259" key="3">
    <source>
        <dbReference type="Pfam" id="PF00722"/>
    </source>
</evidence>
<proteinExistence type="predicted"/>
<keyword evidence="2" id="KW-1133">Transmembrane helix</keyword>
<feature type="domain" description="GH16" evidence="3">
    <location>
        <begin position="100"/>
        <end position="159"/>
    </location>
</feature>
<dbReference type="InterPro" id="IPR013320">
    <property type="entry name" value="ConA-like_dom_sf"/>
</dbReference>
<dbReference type="GO" id="GO:0004553">
    <property type="term" value="F:hydrolase activity, hydrolyzing O-glycosyl compounds"/>
    <property type="evidence" value="ECO:0007669"/>
    <property type="project" value="InterPro"/>
</dbReference>
<keyword evidence="2" id="KW-0472">Membrane</keyword>
<evidence type="ECO:0000256" key="1">
    <source>
        <dbReference type="SAM" id="MobiDB-lite"/>
    </source>
</evidence>
<dbReference type="Proteomes" id="UP001234581">
    <property type="component" value="Unassembled WGS sequence"/>
</dbReference>
<dbReference type="InterPro" id="IPR000757">
    <property type="entry name" value="Beta-glucanase-like"/>
</dbReference>
<feature type="domain" description="GH16" evidence="3">
    <location>
        <begin position="43"/>
        <end position="99"/>
    </location>
</feature>
<dbReference type="RefSeq" id="XP_058344805.1">
    <property type="nucleotide sequence ID" value="XM_058484544.1"/>
</dbReference>
<organism evidence="4 5">
    <name type="scientific">Lichtheimia ornata</name>
    <dbReference type="NCBI Taxonomy" id="688661"/>
    <lineage>
        <taxon>Eukaryota</taxon>
        <taxon>Fungi</taxon>
        <taxon>Fungi incertae sedis</taxon>
        <taxon>Mucoromycota</taxon>
        <taxon>Mucoromycotina</taxon>
        <taxon>Mucoromycetes</taxon>
        <taxon>Mucorales</taxon>
        <taxon>Lichtheimiaceae</taxon>
        <taxon>Lichtheimia</taxon>
    </lineage>
</organism>
<dbReference type="Pfam" id="PF00722">
    <property type="entry name" value="Glyco_hydro_16"/>
    <property type="match status" value="2"/>
</dbReference>
<dbReference type="EMBL" id="JARTCD010000016">
    <property type="protein sequence ID" value="KAJ8659892.1"/>
    <property type="molecule type" value="Genomic_DNA"/>
</dbReference>
<feature type="compositionally biased region" description="Polar residues" evidence="1">
    <location>
        <begin position="203"/>
        <end position="214"/>
    </location>
</feature>
<gene>
    <name evidence="4" type="ORF">O0I10_004485</name>
</gene>
<keyword evidence="2" id="KW-0812">Transmembrane</keyword>